<dbReference type="Gene3D" id="1.20.1250.20">
    <property type="entry name" value="MFS general substrate transporter like domains"/>
    <property type="match status" value="2"/>
</dbReference>
<feature type="transmembrane region" description="Helical" evidence="3">
    <location>
        <begin position="320"/>
        <end position="339"/>
    </location>
</feature>
<dbReference type="GO" id="GO:0016020">
    <property type="term" value="C:membrane"/>
    <property type="evidence" value="ECO:0007669"/>
    <property type="project" value="UniProtKB-SubCell"/>
</dbReference>
<organism evidence="4 5">
    <name type="scientific">Trichodelitschia bisporula</name>
    <dbReference type="NCBI Taxonomy" id="703511"/>
    <lineage>
        <taxon>Eukaryota</taxon>
        <taxon>Fungi</taxon>
        <taxon>Dikarya</taxon>
        <taxon>Ascomycota</taxon>
        <taxon>Pezizomycotina</taxon>
        <taxon>Dothideomycetes</taxon>
        <taxon>Dothideomycetes incertae sedis</taxon>
        <taxon>Phaeotrichales</taxon>
        <taxon>Phaeotrichaceae</taxon>
        <taxon>Trichodelitschia</taxon>
    </lineage>
</organism>
<gene>
    <name evidence="4" type="ORF">EJ06DRAFT_511867</name>
</gene>
<feature type="transmembrane region" description="Helical" evidence="3">
    <location>
        <begin position="237"/>
        <end position="255"/>
    </location>
</feature>
<evidence type="ECO:0000256" key="3">
    <source>
        <dbReference type="SAM" id="Phobius"/>
    </source>
</evidence>
<dbReference type="SUPFAM" id="SSF103473">
    <property type="entry name" value="MFS general substrate transporter"/>
    <property type="match status" value="2"/>
</dbReference>
<dbReference type="EMBL" id="ML996697">
    <property type="protein sequence ID" value="KAF2399673.1"/>
    <property type="molecule type" value="Genomic_DNA"/>
</dbReference>
<evidence type="ECO:0000256" key="1">
    <source>
        <dbReference type="ARBA" id="ARBA00004141"/>
    </source>
</evidence>
<feature type="transmembrane region" description="Helical" evidence="3">
    <location>
        <begin position="26"/>
        <end position="43"/>
    </location>
</feature>
<feature type="region of interest" description="Disordered" evidence="2">
    <location>
        <begin position="459"/>
        <end position="501"/>
    </location>
</feature>
<feature type="transmembrane region" description="Helical" evidence="3">
    <location>
        <begin position="428"/>
        <end position="453"/>
    </location>
</feature>
<evidence type="ECO:0000256" key="2">
    <source>
        <dbReference type="SAM" id="MobiDB-lite"/>
    </source>
</evidence>
<dbReference type="InterPro" id="IPR011701">
    <property type="entry name" value="MFS"/>
</dbReference>
<comment type="subcellular location">
    <subcellularLocation>
        <location evidence="1">Membrane</location>
        <topology evidence="1">Multi-pass membrane protein</topology>
    </subcellularLocation>
</comment>
<feature type="compositionally biased region" description="Pro residues" evidence="2">
    <location>
        <begin position="141"/>
        <end position="153"/>
    </location>
</feature>
<feature type="transmembrane region" description="Helical" evidence="3">
    <location>
        <begin position="510"/>
        <end position="530"/>
    </location>
</feature>
<feature type="region of interest" description="Disordered" evidence="2">
    <location>
        <begin position="137"/>
        <end position="162"/>
    </location>
</feature>
<dbReference type="InterPro" id="IPR036259">
    <property type="entry name" value="MFS_trans_sf"/>
</dbReference>
<keyword evidence="3" id="KW-0472">Membrane</keyword>
<evidence type="ECO:0008006" key="6">
    <source>
        <dbReference type="Google" id="ProtNLM"/>
    </source>
</evidence>
<keyword evidence="3" id="KW-0812">Transmembrane</keyword>
<feature type="transmembrane region" description="Helical" evidence="3">
    <location>
        <begin position="397"/>
        <end position="416"/>
    </location>
</feature>
<dbReference type="GO" id="GO:0022857">
    <property type="term" value="F:transmembrane transporter activity"/>
    <property type="evidence" value="ECO:0007669"/>
    <property type="project" value="InterPro"/>
</dbReference>
<feature type="transmembrane region" description="Helical" evidence="3">
    <location>
        <begin position="116"/>
        <end position="136"/>
    </location>
</feature>
<dbReference type="AlphaFoldDB" id="A0A6G1HUD3"/>
<feature type="transmembrane region" description="Helical" evidence="3">
    <location>
        <begin position="196"/>
        <end position="216"/>
    </location>
</feature>
<proteinExistence type="predicted"/>
<keyword evidence="3" id="KW-1133">Transmembrane helix</keyword>
<reference evidence="4" key="1">
    <citation type="journal article" date="2020" name="Stud. Mycol.">
        <title>101 Dothideomycetes genomes: a test case for predicting lifestyles and emergence of pathogens.</title>
        <authorList>
            <person name="Haridas S."/>
            <person name="Albert R."/>
            <person name="Binder M."/>
            <person name="Bloem J."/>
            <person name="Labutti K."/>
            <person name="Salamov A."/>
            <person name="Andreopoulos B."/>
            <person name="Baker S."/>
            <person name="Barry K."/>
            <person name="Bills G."/>
            <person name="Bluhm B."/>
            <person name="Cannon C."/>
            <person name="Castanera R."/>
            <person name="Culley D."/>
            <person name="Daum C."/>
            <person name="Ezra D."/>
            <person name="Gonzalez J."/>
            <person name="Henrissat B."/>
            <person name="Kuo A."/>
            <person name="Liang C."/>
            <person name="Lipzen A."/>
            <person name="Lutzoni F."/>
            <person name="Magnuson J."/>
            <person name="Mondo S."/>
            <person name="Nolan M."/>
            <person name="Ohm R."/>
            <person name="Pangilinan J."/>
            <person name="Park H.-J."/>
            <person name="Ramirez L."/>
            <person name="Alfaro M."/>
            <person name="Sun H."/>
            <person name="Tritt A."/>
            <person name="Yoshinaga Y."/>
            <person name="Zwiers L.-H."/>
            <person name="Turgeon B."/>
            <person name="Goodwin S."/>
            <person name="Spatafora J."/>
            <person name="Crous P."/>
            <person name="Grigoriev I."/>
        </authorList>
    </citation>
    <scope>NUCLEOTIDE SEQUENCE</scope>
    <source>
        <strain evidence="4">CBS 262.69</strain>
    </source>
</reference>
<name>A0A6G1HUD3_9PEZI</name>
<feature type="transmembrane region" description="Helical" evidence="3">
    <location>
        <begin position="542"/>
        <end position="562"/>
    </location>
</feature>
<sequence length="575" mass="59434">MAFSLLLPITASPLQAASYLLGVCLFSISFLVFLNSAVSFVITDRIGQTNGVGDAVGTLGFADELLALVACPIWGALSDRVGVRAVVVTGYAIVGVALCLFVQARNVYPQLLLGRLLFSLGGSATSTMVTAILPTMTQPRTPLPTPTSTPTPIPHAHRPTPSISSELTITPARFQARTPPPPISPTPPPSSSAGKLSGIVGMLTGIGALVALGFFLPLPTYFQNAGMSPGQAVADSFYVVGAIALVVAVGCAFGLRHLPGEEAKSYHALFKSHVQKDSSYADEPGTRVLSYPRLLFHAASLALHDVDIALAYVGGFVARASSVAISLFIPLYINAYFISSGRCRATTSLPHDPHAIKRTCQRAYILASILTGTSQLIALLCAPLFGYLSARYAHSNAPLLLTAIAGIAGYVMLGLLKNPDFAEKDGGPGVFIIVALVGVSQIGAIVCSLALVARGVHGEQPEKIHPPPPTPGAGSADSALGTPTPTAGPNVLPEEPPESRENRHALKGSIAGMYSLAGGAGILLLTKLGGVLFDGADVGGPFFMMAGFNAVLAAAVGVGWWVRGREKEGDAGEGT</sequence>
<evidence type="ECO:0000313" key="4">
    <source>
        <dbReference type="EMBL" id="KAF2399673.1"/>
    </source>
</evidence>
<dbReference type="PANTHER" id="PTHR23524">
    <property type="entry name" value="TRANSPORTER, PUTATIVE (AFU_ORTHOLOGUE AFUA_8G04850)-RELATED"/>
    <property type="match status" value="1"/>
</dbReference>
<dbReference type="Pfam" id="PF07690">
    <property type="entry name" value="MFS_1"/>
    <property type="match status" value="2"/>
</dbReference>
<dbReference type="OrthoDB" id="18110at2759"/>
<protein>
    <recommendedName>
        <fullName evidence="6">MFS general substrate transporter</fullName>
    </recommendedName>
</protein>
<accession>A0A6G1HUD3</accession>
<dbReference type="PANTHER" id="PTHR23524:SF1">
    <property type="entry name" value="MRH DOMAIN-CONTAINING PROTEIN-RELATED"/>
    <property type="match status" value="1"/>
</dbReference>
<feature type="transmembrane region" description="Helical" evidence="3">
    <location>
        <begin position="83"/>
        <end position="104"/>
    </location>
</feature>
<feature type="transmembrane region" description="Helical" evidence="3">
    <location>
        <begin position="55"/>
        <end position="77"/>
    </location>
</feature>
<evidence type="ECO:0000313" key="5">
    <source>
        <dbReference type="Proteomes" id="UP000799640"/>
    </source>
</evidence>
<keyword evidence="5" id="KW-1185">Reference proteome</keyword>
<dbReference type="Proteomes" id="UP000799640">
    <property type="component" value="Unassembled WGS sequence"/>
</dbReference>